<dbReference type="CDD" id="cd08414">
    <property type="entry name" value="PBP2_LTTR_aromatics_like"/>
    <property type="match status" value="1"/>
</dbReference>
<dbReference type="RefSeq" id="WP_380806525.1">
    <property type="nucleotide sequence ID" value="NZ_JBHSFZ010000058.1"/>
</dbReference>
<dbReference type="InterPro" id="IPR000847">
    <property type="entry name" value="LysR_HTH_N"/>
</dbReference>
<proteinExistence type="inferred from homology"/>
<sequence length="301" mass="33217">MRHFVAVAEELHFGRAARRLHMAQPPLSQSIRRLELDLGVDLFDRSRRGVELTAAGKVFLTEARRTLAQADLTRKLTQREAMQVPEIRVSFVGAALYRILPDMIARYRTTRPDVHIRLFERSSVDQIAGLKAGDFDIGFVTVAGAGGLDFCETLVVERTRSVAAIPADWPVAQQSSITPIELSELPFIAPPQRYAQSSALYTAFSNAGVMPHVTQETMQTNTAISLVSAGLGVSMVPATASLMQPRNVRFMPISGLEPEPASELTMMWHPQQVGARGEEFVAFTRQFLAEKPHLLDPDAPL</sequence>
<feature type="domain" description="HTH lysR-type" evidence="5">
    <location>
        <begin position="1"/>
        <end position="53"/>
    </location>
</feature>
<keyword evidence="7" id="KW-1185">Reference proteome</keyword>
<evidence type="ECO:0000259" key="5">
    <source>
        <dbReference type="PROSITE" id="PS50931"/>
    </source>
</evidence>
<dbReference type="PRINTS" id="PR00039">
    <property type="entry name" value="HTHLYSR"/>
</dbReference>
<dbReference type="SUPFAM" id="SSF53850">
    <property type="entry name" value="Periplasmic binding protein-like II"/>
    <property type="match status" value="1"/>
</dbReference>
<accession>A0ABV9F4V0</accession>
<organism evidence="6 7">
    <name type="scientific">Sphingobium tyrosinilyticum</name>
    <dbReference type="NCBI Taxonomy" id="2715436"/>
    <lineage>
        <taxon>Bacteria</taxon>
        <taxon>Pseudomonadati</taxon>
        <taxon>Pseudomonadota</taxon>
        <taxon>Alphaproteobacteria</taxon>
        <taxon>Sphingomonadales</taxon>
        <taxon>Sphingomonadaceae</taxon>
        <taxon>Sphingobium</taxon>
    </lineage>
</organism>
<dbReference type="PROSITE" id="PS50931">
    <property type="entry name" value="HTH_LYSR"/>
    <property type="match status" value="1"/>
</dbReference>
<dbReference type="Pfam" id="PF00126">
    <property type="entry name" value="HTH_1"/>
    <property type="match status" value="1"/>
</dbReference>
<evidence type="ECO:0000313" key="7">
    <source>
        <dbReference type="Proteomes" id="UP001595957"/>
    </source>
</evidence>
<evidence type="ECO:0000256" key="3">
    <source>
        <dbReference type="ARBA" id="ARBA00023125"/>
    </source>
</evidence>
<dbReference type="Pfam" id="PF03466">
    <property type="entry name" value="LysR_substrate"/>
    <property type="match status" value="1"/>
</dbReference>
<reference evidence="7" key="1">
    <citation type="journal article" date="2019" name="Int. J. Syst. Evol. Microbiol.">
        <title>The Global Catalogue of Microorganisms (GCM) 10K type strain sequencing project: providing services to taxonomists for standard genome sequencing and annotation.</title>
        <authorList>
            <consortium name="The Broad Institute Genomics Platform"/>
            <consortium name="The Broad Institute Genome Sequencing Center for Infectious Disease"/>
            <person name="Wu L."/>
            <person name="Ma J."/>
        </authorList>
    </citation>
    <scope>NUCLEOTIDE SEQUENCE [LARGE SCALE GENOMIC DNA]</scope>
    <source>
        <strain evidence="7">NBRC 103632</strain>
    </source>
</reference>
<dbReference type="Gene3D" id="3.40.190.10">
    <property type="entry name" value="Periplasmic binding protein-like II"/>
    <property type="match status" value="2"/>
</dbReference>
<keyword evidence="2" id="KW-0805">Transcription regulation</keyword>
<dbReference type="Proteomes" id="UP001595957">
    <property type="component" value="Unassembled WGS sequence"/>
</dbReference>
<dbReference type="Gene3D" id="1.10.10.10">
    <property type="entry name" value="Winged helix-like DNA-binding domain superfamily/Winged helix DNA-binding domain"/>
    <property type="match status" value="1"/>
</dbReference>
<dbReference type="PANTHER" id="PTHR30346:SF17">
    <property type="entry name" value="LYSR FAMILY TRANSCRIPTIONAL REGULATOR"/>
    <property type="match status" value="1"/>
</dbReference>
<dbReference type="InterPro" id="IPR005119">
    <property type="entry name" value="LysR_subst-bd"/>
</dbReference>
<dbReference type="InterPro" id="IPR036390">
    <property type="entry name" value="WH_DNA-bd_sf"/>
</dbReference>
<evidence type="ECO:0000256" key="2">
    <source>
        <dbReference type="ARBA" id="ARBA00023015"/>
    </source>
</evidence>
<gene>
    <name evidence="6" type="ORF">ACFO3E_16865</name>
</gene>
<keyword evidence="3" id="KW-0238">DNA-binding</keyword>
<dbReference type="PANTHER" id="PTHR30346">
    <property type="entry name" value="TRANSCRIPTIONAL DUAL REGULATOR HCAR-RELATED"/>
    <property type="match status" value="1"/>
</dbReference>
<dbReference type="InterPro" id="IPR036388">
    <property type="entry name" value="WH-like_DNA-bd_sf"/>
</dbReference>
<dbReference type="EMBL" id="JBHSFZ010000058">
    <property type="protein sequence ID" value="MFC4595835.1"/>
    <property type="molecule type" value="Genomic_DNA"/>
</dbReference>
<keyword evidence="4" id="KW-0804">Transcription</keyword>
<evidence type="ECO:0000256" key="1">
    <source>
        <dbReference type="ARBA" id="ARBA00009437"/>
    </source>
</evidence>
<evidence type="ECO:0000313" key="6">
    <source>
        <dbReference type="EMBL" id="MFC4595835.1"/>
    </source>
</evidence>
<comment type="caution">
    <text evidence="6">The sequence shown here is derived from an EMBL/GenBank/DDBJ whole genome shotgun (WGS) entry which is preliminary data.</text>
</comment>
<name>A0ABV9F4V0_9SPHN</name>
<evidence type="ECO:0000256" key="4">
    <source>
        <dbReference type="ARBA" id="ARBA00023163"/>
    </source>
</evidence>
<dbReference type="SUPFAM" id="SSF46785">
    <property type="entry name" value="Winged helix' DNA-binding domain"/>
    <property type="match status" value="1"/>
</dbReference>
<protein>
    <submittedName>
        <fullName evidence="6">LysR substrate-binding domain-containing protein</fullName>
    </submittedName>
</protein>
<comment type="similarity">
    <text evidence="1">Belongs to the LysR transcriptional regulatory family.</text>
</comment>